<comment type="caution">
    <text evidence="1">The sequence shown here is derived from an EMBL/GenBank/DDBJ whole genome shotgun (WGS) entry which is preliminary data.</text>
</comment>
<evidence type="ECO:0000313" key="2">
    <source>
        <dbReference type="Proteomes" id="UP000821845"/>
    </source>
</evidence>
<keyword evidence="2" id="KW-1185">Reference proteome</keyword>
<protein>
    <submittedName>
        <fullName evidence="1">Uncharacterized protein</fullName>
    </submittedName>
</protein>
<evidence type="ECO:0000313" key="1">
    <source>
        <dbReference type="EMBL" id="KAH6945234.1"/>
    </source>
</evidence>
<accession>A0ACB7TK57</accession>
<dbReference type="Proteomes" id="UP000821845">
    <property type="component" value="Chromosome 1"/>
</dbReference>
<gene>
    <name evidence="1" type="ORF">HPB50_007595</name>
</gene>
<name>A0ACB7TK57_HYAAI</name>
<dbReference type="EMBL" id="CM023481">
    <property type="protein sequence ID" value="KAH6945234.1"/>
    <property type="molecule type" value="Genomic_DNA"/>
</dbReference>
<reference evidence="1" key="1">
    <citation type="submission" date="2020-05" db="EMBL/GenBank/DDBJ databases">
        <title>Large-scale comparative analyses of tick genomes elucidate their genetic diversity and vector capacities.</title>
        <authorList>
            <person name="Jia N."/>
            <person name="Wang J."/>
            <person name="Shi W."/>
            <person name="Du L."/>
            <person name="Sun Y."/>
            <person name="Zhan W."/>
            <person name="Jiang J."/>
            <person name="Wang Q."/>
            <person name="Zhang B."/>
            <person name="Ji P."/>
            <person name="Sakyi L.B."/>
            <person name="Cui X."/>
            <person name="Yuan T."/>
            <person name="Jiang B."/>
            <person name="Yang W."/>
            <person name="Lam T.T.-Y."/>
            <person name="Chang Q."/>
            <person name="Ding S."/>
            <person name="Wang X."/>
            <person name="Zhu J."/>
            <person name="Ruan X."/>
            <person name="Zhao L."/>
            <person name="Wei J."/>
            <person name="Que T."/>
            <person name="Du C."/>
            <person name="Cheng J."/>
            <person name="Dai P."/>
            <person name="Han X."/>
            <person name="Huang E."/>
            <person name="Gao Y."/>
            <person name="Liu J."/>
            <person name="Shao H."/>
            <person name="Ye R."/>
            <person name="Li L."/>
            <person name="Wei W."/>
            <person name="Wang X."/>
            <person name="Wang C."/>
            <person name="Yang T."/>
            <person name="Huo Q."/>
            <person name="Li W."/>
            <person name="Guo W."/>
            <person name="Chen H."/>
            <person name="Zhou L."/>
            <person name="Ni X."/>
            <person name="Tian J."/>
            <person name="Zhou Y."/>
            <person name="Sheng Y."/>
            <person name="Liu T."/>
            <person name="Pan Y."/>
            <person name="Xia L."/>
            <person name="Li J."/>
            <person name="Zhao F."/>
            <person name="Cao W."/>
        </authorList>
    </citation>
    <scope>NUCLEOTIDE SEQUENCE</scope>
    <source>
        <strain evidence="1">Hyas-2018</strain>
    </source>
</reference>
<sequence length="449" mass="51384">MVLGAKLGQLNGCRKVVFNIIKDLSKEYEGKTFKAYLGILPIVGIQTPDAAQAVLTGKLKSDKPFLYAFLKPWLGHKSLLMLGGDRWRAKRKMFLQAFQTNAYDGYCDVIAKSADCLVARIEKMLKEAPDEPIRCLENVQKCALDIIGHVALGVDLGVQSEKMGNYGAYFNLLTMLVSTRIFQPWLWPRHIYKLTRDGRLFRKHLRSLESIAYAVKRRSEISFSCVFFLSSSRRIYCSLLTLIQNAVRVRHVQVIWDASSALAARRCVHIAIPAHCFVSGDSSTCAISWCIYFLGLHPDIQRKVHEEVDAVFGDRDHREYTQEDLKRLPYMECCVKESLRLCPPFPYIGKILDQDLTIDGRTLPRGVACFIIMYSLHRNPNEFDRPDEFIPERFMSEENSRRHPFSYIPFSAGPKNCIGKQDHPLKGPHSNRARLYLMPDVWIECADPE</sequence>
<organism evidence="1 2">
    <name type="scientific">Hyalomma asiaticum</name>
    <name type="common">Tick</name>
    <dbReference type="NCBI Taxonomy" id="266040"/>
    <lineage>
        <taxon>Eukaryota</taxon>
        <taxon>Metazoa</taxon>
        <taxon>Ecdysozoa</taxon>
        <taxon>Arthropoda</taxon>
        <taxon>Chelicerata</taxon>
        <taxon>Arachnida</taxon>
        <taxon>Acari</taxon>
        <taxon>Parasitiformes</taxon>
        <taxon>Ixodida</taxon>
        <taxon>Ixodoidea</taxon>
        <taxon>Ixodidae</taxon>
        <taxon>Hyalomminae</taxon>
        <taxon>Hyalomma</taxon>
    </lineage>
</organism>
<proteinExistence type="predicted"/>